<dbReference type="AlphaFoldDB" id="A0A9Q8T776"/>
<keyword evidence="2" id="KW-1185">Reference proteome</keyword>
<dbReference type="KEGG" id="clup:CLUP02_15698"/>
<evidence type="ECO:0000313" key="2">
    <source>
        <dbReference type="Proteomes" id="UP000830671"/>
    </source>
</evidence>
<protein>
    <submittedName>
        <fullName evidence="1">Uncharacterized protein</fullName>
    </submittedName>
</protein>
<name>A0A9Q8T776_9PEZI</name>
<evidence type="ECO:0000313" key="1">
    <source>
        <dbReference type="EMBL" id="UQC90168.1"/>
    </source>
</evidence>
<organism evidence="1 2">
    <name type="scientific">Colletotrichum lupini</name>
    <dbReference type="NCBI Taxonomy" id="145971"/>
    <lineage>
        <taxon>Eukaryota</taxon>
        <taxon>Fungi</taxon>
        <taxon>Dikarya</taxon>
        <taxon>Ascomycota</taxon>
        <taxon>Pezizomycotina</taxon>
        <taxon>Sordariomycetes</taxon>
        <taxon>Hypocreomycetidae</taxon>
        <taxon>Glomerellales</taxon>
        <taxon>Glomerellaceae</taxon>
        <taxon>Colletotrichum</taxon>
        <taxon>Colletotrichum acutatum species complex</taxon>
    </lineage>
</organism>
<dbReference type="EMBL" id="CP019480">
    <property type="protein sequence ID" value="UQC90168.1"/>
    <property type="molecule type" value="Genomic_DNA"/>
</dbReference>
<reference evidence="1" key="1">
    <citation type="journal article" date="2021" name="Mol. Plant Microbe Interact.">
        <title>Complete Genome Sequence of the Plant-Pathogenic Fungus Colletotrichum lupini.</title>
        <authorList>
            <person name="Baroncelli R."/>
            <person name="Pensec F."/>
            <person name="Da Lio D."/>
            <person name="Boufleur T."/>
            <person name="Vicente I."/>
            <person name="Sarrocco S."/>
            <person name="Picot A."/>
            <person name="Baraldi E."/>
            <person name="Sukno S."/>
            <person name="Thon M."/>
            <person name="Le Floch G."/>
        </authorList>
    </citation>
    <scope>NUCLEOTIDE SEQUENCE</scope>
    <source>
        <strain evidence="1">IMI 504893</strain>
    </source>
</reference>
<gene>
    <name evidence="1" type="ORF">CLUP02_15698</name>
</gene>
<dbReference type="GeneID" id="73349632"/>
<sequence length="126" mass="14466">MSFRTTPPPWCRSSAPYCLEEMHVGPALLLPCLFCPPSLANGHGQLGVVPVGLSRDRHDGNQPPVNAVTSVLWASEQKLERMDQPLNRVAWWNGSRGKRIRYTHYGRQSTVRRGQMYWADYHYQSW</sequence>
<accession>A0A9Q8T776</accession>
<proteinExistence type="predicted"/>
<dbReference type="RefSeq" id="XP_049151769.1">
    <property type="nucleotide sequence ID" value="XM_049294622.1"/>
</dbReference>
<dbReference type="Proteomes" id="UP000830671">
    <property type="component" value="Chromosome 8"/>
</dbReference>